<keyword evidence="2" id="KW-1185">Reference proteome</keyword>
<name>A0A139I0G1_9PEZI</name>
<dbReference type="Proteomes" id="UP000073492">
    <property type="component" value="Unassembled WGS sequence"/>
</dbReference>
<evidence type="ECO:0000313" key="1">
    <source>
        <dbReference type="EMBL" id="KXT08215.1"/>
    </source>
</evidence>
<comment type="caution">
    <text evidence="1">The sequence shown here is derived from an EMBL/GenBank/DDBJ whole genome shotgun (WGS) entry which is preliminary data.</text>
</comment>
<accession>A0A139I0G1</accession>
<organism evidence="1 2">
    <name type="scientific">Pseudocercospora musae</name>
    <dbReference type="NCBI Taxonomy" id="113226"/>
    <lineage>
        <taxon>Eukaryota</taxon>
        <taxon>Fungi</taxon>
        <taxon>Dikarya</taxon>
        <taxon>Ascomycota</taxon>
        <taxon>Pezizomycotina</taxon>
        <taxon>Dothideomycetes</taxon>
        <taxon>Dothideomycetidae</taxon>
        <taxon>Mycosphaerellales</taxon>
        <taxon>Mycosphaerellaceae</taxon>
        <taxon>Pseudocercospora</taxon>
    </lineage>
</organism>
<dbReference type="EMBL" id="LFZO01000476">
    <property type="protein sequence ID" value="KXT08215.1"/>
    <property type="molecule type" value="Genomic_DNA"/>
</dbReference>
<evidence type="ECO:0000313" key="2">
    <source>
        <dbReference type="Proteomes" id="UP000073492"/>
    </source>
</evidence>
<reference evidence="1 2" key="1">
    <citation type="submission" date="2015-07" db="EMBL/GenBank/DDBJ databases">
        <title>Comparative genomics of the Sigatoka disease complex on banana suggests a link between parallel evolutionary changes in Pseudocercospora fijiensis and Pseudocercospora eumusae and increased virulence on the banana host.</title>
        <authorList>
            <person name="Chang T.-C."/>
            <person name="Salvucci A."/>
            <person name="Crous P.W."/>
            <person name="Stergiopoulos I."/>
        </authorList>
    </citation>
    <scope>NUCLEOTIDE SEQUENCE [LARGE SCALE GENOMIC DNA]</scope>
    <source>
        <strain evidence="1 2">CBS 116634</strain>
    </source>
</reference>
<dbReference type="OrthoDB" id="10376373at2759"/>
<sequence length="183" mass="20424">MTSNDVIRLAYFDDCLERGRREEEANGHAKLEAQMLPKQSEQFRVFNNHFKQALNTALHSLVLLASVMHQAQNSAHGAVTKETGIILTTLNKYFRSDWAVVTTAPTIALLRRIAIGALKEYHGISQENRSDHIVNIAPLNYQYFLLKWFSRAVVLMISGTINIAAACSGLPRCASMVNLALPK</sequence>
<proteinExistence type="predicted"/>
<protein>
    <submittedName>
        <fullName evidence="1">Uncharacterized protein</fullName>
    </submittedName>
</protein>
<gene>
    <name evidence="1" type="ORF">AC579_8682</name>
</gene>
<dbReference type="AlphaFoldDB" id="A0A139I0G1"/>